<evidence type="ECO:0000256" key="3">
    <source>
        <dbReference type="ARBA" id="ARBA00022481"/>
    </source>
</evidence>
<keyword evidence="3" id="KW-0488">Methylation</keyword>
<dbReference type="InterPro" id="IPR000387">
    <property type="entry name" value="Tyr_Pase_dom"/>
</dbReference>
<dbReference type="CDD" id="cd14500">
    <property type="entry name" value="PTP-IVa"/>
    <property type="match status" value="1"/>
</dbReference>
<dbReference type="FunFam" id="3.90.190.10:FF:000086">
    <property type="entry name" value="Protein tyrosine phosphatase-like protein"/>
    <property type="match status" value="1"/>
</dbReference>
<proteinExistence type="inferred from homology"/>
<keyword evidence="4" id="KW-0378">Hydrolase</keyword>
<reference evidence="12 13" key="1">
    <citation type="submission" date="2016-05" db="EMBL/GenBank/DDBJ databases">
        <title>Genome sequencing reveals origins of a unique bacterial endosymbiosis in the earliest lineages of terrestrial Fungi.</title>
        <authorList>
            <consortium name="DOE Joint Genome Institute"/>
            <person name="Uehling J."/>
            <person name="Gryganskyi A."/>
            <person name="Hameed K."/>
            <person name="Tschaplinski T."/>
            <person name="Misztal P."/>
            <person name="Wu S."/>
            <person name="Desiro A."/>
            <person name="Vande Pol N."/>
            <person name="Du Z.-Y."/>
            <person name="Zienkiewicz A."/>
            <person name="Zienkiewicz K."/>
            <person name="Morin E."/>
            <person name="Tisserant E."/>
            <person name="Splivallo R."/>
            <person name="Hainaut M."/>
            <person name="Henrissat B."/>
            <person name="Ohm R."/>
            <person name="Kuo A."/>
            <person name="Yan J."/>
            <person name="Lipzen A."/>
            <person name="Nolan M."/>
            <person name="Labutti K."/>
            <person name="Barry K."/>
            <person name="Goldstein A."/>
            <person name="Labbe J."/>
            <person name="Schadt C."/>
            <person name="Tuskan G."/>
            <person name="Grigoriev I."/>
            <person name="Martin F."/>
            <person name="Vilgalys R."/>
            <person name="Bonito G."/>
        </authorList>
    </citation>
    <scope>NUCLEOTIDE SEQUENCE [LARGE SCALE GENOMIC DNA]</scope>
    <source>
        <strain evidence="12 13">AG-77</strain>
    </source>
</reference>
<name>A0A197K3L5_9FUNG</name>
<dbReference type="EC" id="3.1.3.48" evidence="2"/>
<evidence type="ECO:0000256" key="7">
    <source>
        <dbReference type="ARBA" id="ARBA00023288"/>
    </source>
</evidence>
<evidence type="ECO:0000256" key="4">
    <source>
        <dbReference type="ARBA" id="ARBA00022801"/>
    </source>
</evidence>
<organism evidence="12 13">
    <name type="scientific">Linnemannia elongata AG-77</name>
    <dbReference type="NCBI Taxonomy" id="1314771"/>
    <lineage>
        <taxon>Eukaryota</taxon>
        <taxon>Fungi</taxon>
        <taxon>Fungi incertae sedis</taxon>
        <taxon>Mucoromycota</taxon>
        <taxon>Mortierellomycotina</taxon>
        <taxon>Mortierellomycetes</taxon>
        <taxon>Mortierellales</taxon>
        <taxon>Mortierellaceae</taxon>
        <taxon>Linnemannia</taxon>
    </lineage>
</organism>
<keyword evidence="6" id="KW-1015">Disulfide bond</keyword>
<dbReference type="Pfam" id="PF22785">
    <property type="entry name" value="Tc-R-P"/>
    <property type="match status" value="1"/>
</dbReference>
<evidence type="ECO:0000256" key="6">
    <source>
        <dbReference type="ARBA" id="ARBA00023157"/>
    </source>
</evidence>
<sequence length="212" mass="22965">MPRVSISPIQVGSLNFLILDCPADTTLPAYIPVLEEHNVTDLVRICEGSPYDPKPLNDIGIVVHDNMKFQDGTAPSKDVVARWLDLNDEVFFNSPNKDRCIAVHCVSGIGRAPVLVAISLVEGGMDPLDAITYIRKVRRGALNRIQLAFLDSYKKRKQGFGTKKPPNKAATSTAINNSNSKNSTPSSQPIAGSGSGSEKKKTGFISKIFGKK</sequence>
<keyword evidence="13" id="KW-1185">Reference proteome</keyword>
<evidence type="ECO:0000256" key="2">
    <source>
        <dbReference type="ARBA" id="ARBA00013064"/>
    </source>
</evidence>
<evidence type="ECO:0000256" key="8">
    <source>
        <dbReference type="ARBA" id="ARBA00023289"/>
    </source>
</evidence>
<keyword evidence="7" id="KW-0449">Lipoprotein</keyword>
<evidence type="ECO:0000256" key="10">
    <source>
        <dbReference type="SAM" id="MobiDB-lite"/>
    </source>
</evidence>
<dbReference type="InterPro" id="IPR050561">
    <property type="entry name" value="PTP"/>
</dbReference>
<comment type="similarity">
    <text evidence="1">Belongs to the protein-tyrosine phosphatase family.</text>
</comment>
<dbReference type="GO" id="GO:0004725">
    <property type="term" value="F:protein tyrosine phosphatase activity"/>
    <property type="evidence" value="ECO:0007669"/>
    <property type="project" value="UniProtKB-EC"/>
</dbReference>
<dbReference type="Gene3D" id="3.90.190.10">
    <property type="entry name" value="Protein tyrosine phosphatase superfamily"/>
    <property type="match status" value="1"/>
</dbReference>
<dbReference type="GO" id="GO:0005737">
    <property type="term" value="C:cytoplasm"/>
    <property type="evidence" value="ECO:0007669"/>
    <property type="project" value="UniProtKB-ARBA"/>
</dbReference>
<feature type="domain" description="Tyrosine specific protein phosphatases" evidence="11">
    <location>
        <begin position="81"/>
        <end position="149"/>
    </location>
</feature>
<protein>
    <recommendedName>
        <fullName evidence="2">protein-tyrosine-phosphatase</fullName>
        <ecNumber evidence="2">3.1.3.48</ecNumber>
    </recommendedName>
</protein>
<dbReference type="SUPFAM" id="SSF52799">
    <property type="entry name" value="(Phosphotyrosine protein) phosphatases II"/>
    <property type="match status" value="1"/>
</dbReference>
<feature type="compositionally biased region" description="Low complexity" evidence="10">
    <location>
        <begin position="176"/>
        <end position="187"/>
    </location>
</feature>
<keyword evidence="8" id="KW-0636">Prenylation</keyword>
<dbReference type="PANTHER" id="PTHR23339">
    <property type="entry name" value="TYROSINE SPECIFIC PROTEIN PHOSPHATASE AND DUAL SPECIFICITY PROTEIN PHOSPHATASE"/>
    <property type="match status" value="1"/>
</dbReference>
<dbReference type="EMBL" id="KV442031">
    <property type="protein sequence ID" value="OAQ31049.1"/>
    <property type="molecule type" value="Genomic_DNA"/>
</dbReference>
<gene>
    <name evidence="12" type="ORF">K457DRAFT_92447</name>
</gene>
<dbReference type="OrthoDB" id="8048523at2759"/>
<dbReference type="Proteomes" id="UP000078512">
    <property type="component" value="Unassembled WGS sequence"/>
</dbReference>
<feature type="region of interest" description="Disordered" evidence="10">
    <location>
        <begin position="158"/>
        <end position="212"/>
    </location>
</feature>
<evidence type="ECO:0000256" key="5">
    <source>
        <dbReference type="ARBA" id="ARBA00022912"/>
    </source>
</evidence>
<dbReference type="AlphaFoldDB" id="A0A197K3L5"/>
<accession>A0A197K3L5</accession>
<keyword evidence="5" id="KW-0904">Protein phosphatase</keyword>
<evidence type="ECO:0000313" key="12">
    <source>
        <dbReference type="EMBL" id="OAQ31049.1"/>
    </source>
</evidence>
<evidence type="ECO:0000259" key="11">
    <source>
        <dbReference type="PROSITE" id="PS50056"/>
    </source>
</evidence>
<evidence type="ECO:0000256" key="9">
    <source>
        <dbReference type="ARBA" id="ARBA00051722"/>
    </source>
</evidence>
<evidence type="ECO:0000313" key="13">
    <source>
        <dbReference type="Proteomes" id="UP000078512"/>
    </source>
</evidence>
<evidence type="ECO:0000256" key="1">
    <source>
        <dbReference type="ARBA" id="ARBA00009580"/>
    </source>
</evidence>
<comment type="catalytic activity">
    <reaction evidence="9">
        <text>O-phospho-L-tyrosyl-[protein] + H2O = L-tyrosyl-[protein] + phosphate</text>
        <dbReference type="Rhea" id="RHEA:10684"/>
        <dbReference type="Rhea" id="RHEA-COMP:10136"/>
        <dbReference type="Rhea" id="RHEA-COMP:20101"/>
        <dbReference type="ChEBI" id="CHEBI:15377"/>
        <dbReference type="ChEBI" id="CHEBI:43474"/>
        <dbReference type="ChEBI" id="CHEBI:46858"/>
        <dbReference type="ChEBI" id="CHEBI:61978"/>
        <dbReference type="EC" id="3.1.3.48"/>
    </reaction>
</comment>
<dbReference type="STRING" id="1314771.A0A197K3L5"/>
<dbReference type="InterPro" id="IPR029021">
    <property type="entry name" value="Prot-tyrosine_phosphatase-like"/>
</dbReference>
<dbReference type="PROSITE" id="PS50056">
    <property type="entry name" value="TYR_PHOSPHATASE_2"/>
    <property type="match status" value="1"/>
</dbReference>